<keyword evidence="2" id="KW-0732">Signal</keyword>
<dbReference type="InterPro" id="IPR011050">
    <property type="entry name" value="Pectin_lyase_fold/virulence"/>
</dbReference>
<organism evidence="3 4">
    <name type="scientific">Streptomyces mordarskii</name>
    <dbReference type="NCBI Taxonomy" id="1226758"/>
    <lineage>
        <taxon>Bacteria</taxon>
        <taxon>Bacillati</taxon>
        <taxon>Actinomycetota</taxon>
        <taxon>Actinomycetes</taxon>
        <taxon>Kitasatosporales</taxon>
        <taxon>Streptomycetaceae</taxon>
        <taxon>Streptomyces</taxon>
    </lineage>
</organism>
<dbReference type="InterPro" id="IPR012334">
    <property type="entry name" value="Pectin_lyas_fold"/>
</dbReference>
<comment type="caution">
    <text evidence="3">The sequence shown here is derived from an EMBL/GenBank/DDBJ whole genome shotgun (WGS) entry which is preliminary data.</text>
</comment>
<sequence>MKRLAAGAALALAVVFGLAQVPQATAAPAPEEAAAAAPVFSVMDYGAKADGSSNDSAAVEKAITAAAHTRAQSMGSGVAGVGVHRPGAFLLCGAQAQRLGAGQTGPGLSGRAAVPGHRHPPLPGR</sequence>
<evidence type="ECO:0008006" key="5">
    <source>
        <dbReference type="Google" id="ProtNLM"/>
    </source>
</evidence>
<evidence type="ECO:0000313" key="4">
    <source>
        <dbReference type="Proteomes" id="UP001501576"/>
    </source>
</evidence>
<reference evidence="4" key="1">
    <citation type="journal article" date="2019" name="Int. J. Syst. Evol. Microbiol.">
        <title>The Global Catalogue of Microorganisms (GCM) 10K type strain sequencing project: providing services to taxonomists for standard genome sequencing and annotation.</title>
        <authorList>
            <consortium name="The Broad Institute Genomics Platform"/>
            <consortium name="The Broad Institute Genome Sequencing Center for Infectious Disease"/>
            <person name="Wu L."/>
            <person name="Ma J."/>
        </authorList>
    </citation>
    <scope>NUCLEOTIDE SEQUENCE [LARGE SCALE GENOMIC DNA]</scope>
    <source>
        <strain evidence="4">JCM 5052</strain>
    </source>
</reference>
<dbReference type="Proteomes" id="UP001501576">
    <property type="component" value="Unassembled WGS sequence"/>
</dbReference>
<feature type="compositionally biased region" description="Basic residues" evidence="1">
    <location>
        <begin position="116"/>
        <end position="125"/>
    </location>
</feature>
<evidence type="ECO:0000256" key="2">
    <source>
        <dbReference type="SAM" id="SignalP"/>
    </source>
</evidence>
<keyword evidence="4" id="KW-1185">Reference proteome</keyword>
<dbReference type="EMBL" id="BAAABZ010000084">
    <property type="protein sequence ID" value="GAA0569035.1"/>
    <property type="molecule type" value="Genomic_DNA"/>
</dbReference>
<feature type="chain" id="PRO_5045748311" description="Pectate lyase superfamily protein domain-containing protein" evidence="2">
    <location>
        <begin position="27"/>
        <end position="125"/>
    </location>
</feature>
<dbReference type="Gene3D" id="2.160.20.10">
    <property type="entry name" value="Single-stranded right-handed beta-helix, Pectin lyase-like"/>
    <property type="match status" value="1"/>
</dbReference>
<gene>
    <name evidence="3" type="ORF">GCM10010390_84990</name>
</gene>
<feature type="region of interest" description="Disordered" evidence="1">
    <location>
        <begin position="101"/>
        <end position="125"/>
    </location>
</feature>
<proteinExistence type="predicted"/>
<evidence type="ECO:0000313" key="3">
    <source>
        <dbReference type="EMBL" id="GAA0569035.1"/>
    </source>
</evidence>
<accession>A0ABP3PR32</accession>
<feature type="signal peptide" evidence="2">
    <location>
        <begin position="1"/>
        <end position="26"/>
    </location>
</feature>
<protein>
    <recommendedName>
        <fullName evidence="5">Pectate lyase superfamily protein domain-containing protein</fullName>
    </recommendedName>
</protein>
<name>A0ABP3PR32_9ACTN</name>
<evidence type="ECO:0000256" key="1">
    <source>
        <dbReference type="SAM" id="MobiDB-lite"/>
    </source>
</evidence>
<dbReference type="SUPFAM" id="SSF51126">
    <property type="entry name" value="Pectin lyase-like"/>
    <property type="match status" value="1"/>
</dbReference>